<dbReference type="KEGG" id="eao:BD94_3041"/>
<dbReference type="PROSITE" id="PS51257">
    <property type="entry name" value="PROKAR_LIPOPROTEIN"/>
    <property type="match status" value="1"/>
</dbReference>
<accession>A0A077EGQ1</accession>
<dbReference type="EMBL" id="CP007547">
    <property type="protein sequence ID" value="AIL46816.1"/>
    <property type="molecule type" value="Genomic_DNA"/>
</dbReference>
<dbReference type="RefSeq" id="WP_024566181.1">
    <property type="nucleotide sequence ID" value="NZ_CP007547.1"/>
</dbReference>
<dbReference type="HOGENOM" id="CLU_1649474_0_0_10"/>
<dbReference type="AlphaFoldDB" id="A0A077EGQ1"/>
<reference evidence="1 2" key="1">
    <citation type="journal article" date="2013" name="Lancet">
        <title>First case of E anophelis outbreak in an intensive-care unit.</title>
        <authorList>
            <person name="Teo J."/>
            <person name="Tan S.Y."/>
            <person name="Tay M."/>
            <person name="Ding Y."/>
            <person name="Kjelleberg S."/>
            <person name="Givskov M."/>
            <person name="Lin R.T."/>
            <person name="Yang L."/>
        </authorList>
    </citation>
    <scope>NUCLEOTIDE SEQUENCE [LARGE SCALE GENOMIC DNA]</scope>
    <source>
        <strain evidence="1 2">NUHP1</strain>
    </source>
</reference>
<proteinExistence type="predicted"/>
<sequence length="160" mass="19312">MIKNIFTSVLLAIIFVSCEQKQEFIEITKGEEMDPKVSRIGIQINNRNEVYICKEIIENNERTGRYDFYRYKNHINFDYFKNKFLKLYKDTLEVPKVSDGEYNLLSYKLNNKNYKAIIFTDILSNEQRDVFYEIINLSRKKPQEKIIFHKFETKLLLEKN</sequence>
<dbReference type="Proteomes" id="UP000028933">
    <property type="component" value="Chromosome"/>
</dbReference>
<protein>
    <recommendedName>
        <fullName evidence="3">Lipoprotein</fullName>
    </recommendedName>
</protein>
<gene>
    <name evidence="1" type="ORF">BD94_3041</name>
</gene>
<organism evidence="1 2">
    <name type="scientific">Elizabethkingia anophelis NUHP1</name>
    <dbReference type="NCBI Taxonomy" id="1338011"/>
    <lineage>
        <taxon>Bacteria</taxon>
        <taxon>Pseudomonadati</taxon>
        <taxon>Bacteroidota</taxon>
        <taxon>Flavobacteriia</taxon>
        <taxon>Flavobacteriales</taxon>
        <taxon>Weeksellaceae</taxon>
        <taxon>Elizabethkingia</taxon>
    </lineage>
</organism>
<name>A0A077EGQ1_9FLAO</name>
<evidence type="ECO:0008006" key="3">
    <source>
        <dbReference type="Google" id="ProtNLM"/>
    </source>
</evidence>
<evidence type="ECO:0000313" key="1">
    <source>
        <dbReference type="EMBL" id="AIL46816.1"/>
    </source>
</evidence>
<evidence type="ECO:0000313" key="2">
    <source>
        <dbReference type="Proteomes" id="UP000028933"/>
    </source>
</evidence>